<feature type="compositionally biased region" description="Polar residues" evidence="2">
    <location>
        <begin position="124"/>
        <end position="159"/>
    </location>
</feature>
<name>A0A8H6VJ43_9PEZI</name>
<comment type="caution">
    <text evidence="3">The sequence shown here is derived from an EMBL/GenBank/DDBJ whole genome shotgun (WGS) entry which is preliminary data.</text>
</comment>
<keyword evidence="4" id="KW-1185">Reference proteome</keyword>
<dbReference type="CDD" id="cd00067">
    <property type="entry name" value="GAL4"/>
    <property type="match status" value="1"/>
</dbReference>
<feature type="compositionally biased region" description="Polar residues" evidence="2">
    <location>
        <begin position="404"/>
        <end position="433"/>
    </location>
</feature>
<feature type="region of interest" description="Disordered" evidence="2">
    <location>
        <begin position="77"/>
        <end position="168"/>
    </location>
</feature>
<gene>
    <name evidence="3" type="ORF">HII31_10307</name>
</gene>
<accession>A0A8H6VJ43</accession>
<dbReference type="GO" id="GO:0000981">
    <property type="term" value="F:DNA-binding transcription factor activity, RNA polymerase II-specific"/>
    <property type="evidence" value="ECO:0007669"/>
    <property type="project" value="InterPro"/>
</dbReference>
<evidence type="ECO:0000313" key="4">
    <source>
        <dbReference type="Proteomes" id="UP000660729"/>
    </source>
</evidence>
<feature type="compositionally biased region" description="Low complexity" evidence="2">
    <location>
        <begin position="206"/>
        <end position="226"/>
    </location>
</feature>
<reference evidence="3" key="1">
    <citation type="submission" date="2020-04" db="EMBL/GenBank/DDBJ databases">
        <title>Draft genome resource of the tomato pathogen Pseudocercospora fuligena.</title>
        <authorList>
            <person name="Zaccaron A."/>
        </authorList>
    </citation>
    <scope>NUCLEOTIDE SEQUENCE</scope>
    <source>
        <strain evidence="3">PF001</strain>
    </source>
</reference>
<evidence type="ECO:0000256" key="1">
    <source>
        <dbReference type="ARBA" id="ARBA00023242"/>
    </source>
</evidence>
<dbReference type="EMBL" id="JABCIY010000209">
    <property type="protein sequence ID" value="KAF7188645.1"/>
    <property type="molecule type" value="Genomic_DNA"/>
</dbReference>
<evidence type="ECO:0000313" key="3">
    <source>
        <dbReference type="EMBL" id="KAF7188645.1"/>
    </source>
</evidence>
<feature type="region of interest" description="Disordered" evidence="2">
    <location>
        <begin position="191"/>
        <end position="229"/>
    </location>
</feature>
<dbReference type="Proteomes" id="UP000660729">
    <property type="component" value="Unassembled WGS sequence"/>
</dbReference>
<feature type="compositionally biased region" description="Polar residues" evidence="2">
    <location>
        <begin position="651"/>
        <end position="667"/>
    </location>
</feature>
<feature type="region of interest" description="Disordered" evidence="2">
    <location>
        <begin position="349"/>
        <end position="458"/>
    </location>
</feature>
<feature type="region of interest" description="Disordered" evidence="2">
    <location>
        <begin position="617"/>
        <end position="684"/>
    </location>
</feature>
<dbReference type="InterPro" id="IPR001138">
    <property type="entry name" value="Zn2Cys6_DnaBD"/>
</dbReference>
<dbReference type="GO" id="GO:0008270">
    <property type="term" value="F:zinc ion binding"/>
    <property type="evidence" value="ECO:0007669"/>
    <property type="project" value="InterPro"/>
</dbReference>
<evidence type="ECO:0000256" key="2">
    <source>
        <dbReference type="SAM" id="MobiDB-lite"/>
    </source>
</evidence>
<organism evidence="3 4">
    <name type="scientific">Pseudocercospora fuligena</name>
    <dbReference type="NCBI Taxonomy" id="685502"/>
    <lineage>
        <taxon>Eukaryota</taxon>
        <taxon>Fungi</taxon>
        <taxon>Dikarya</taxon>
        <taxon>Ascomycota</taxon>
        <taxon>Pezizomycotina</taxon>
        <taxon>Dothideomycetes</taxon>
        <taxon>Dothideomycetidae</taxon>
        <taxon>Mycosphaerellales</taxon>
        <taxon>Mycosphaerellaceae</taxon>
        <taxon>Pseudocercospora</taxon>
    </lineage>
</organism>
<dbReference type="AlphaFoldDB" id="A0A8H6VJ43"/>
<dbReference type="OrthoDB" id="3794485at2759"/>
<feature type="compositionally biased region" description="Low complexity" evidence="2">
    <location>
        <begin position="352"/>
        <end position="363"/>
    </location>
</feature>
<feature type="compositionally biased region" description="Polar residues" evidence="2">
    <location>
        <begin position="368"/>
        <end position="397"/>
    </location>
</feature>
<protein>
    <submittedName>
        <fullName evidence="3">Uncharacterized protein</fullName>
    </submittedName>
</protein>
<proteinExistence type="predicted"/>
<feature type="compositionally biased region" description="Low complexity" evidence="2">
    <location>
        <begin position="81"/>
        <end position="107"/>
    </location>
</feature>
<sequence length="944" mass="102359">MAVPMTSAAETTPVYFVYRDIPAGEPFDPTSPLLFFPPKGSDELFDALRIAFPHLKTHSERMRDAIIKFLLEERQDEQTQASPAPAMDASMAWPSVSSSGSASMLSSPEMLDMSTPAYSPQPAPQLTRQASVATSSQPSPPSLDQMTNVFSLSTSTQPKQRVRRKMTEAEKVEYRKRRIVKACDKCAKRKRKCPHNQTQMDTIATSAKSGSRSSKSASPKSTPPASVKQVAKGNFAQLDDLGGLTAEINMDQSFDDFPMFDDSFAEVSVNDFLHFDNQNNACGPYDLFTPDFSPSQYSWSSNGQELPLIDSASADQLLQFDNGLMGMDIQTHSDIFDQNELFQQLPMESQLRRQSSSNSRVSSIPGVTAQQDRSIQQGSRVSRVSEITGSLDSSQVSRVPELTASANGSRVSRVSEIAATSESGRVSSAQMLTGKQDDSVRPTGKIAKNPQRVPSGGEALGSGNGMLWEHLRTGQLEKPQPTHTAHVHGAGCGELFSLAEQNGVLKEPFQKPTLPGATLRLVTTTRAVNAFAGLVKSRSNVQEPSTRHLVSMERVLPLVRHEHQHTDGIRDLVHSGLYPVHHTRPLQEASALFDRAKRQSKIQREADLYEGVISGGAENGVGRQELGQQTSTSVSHVPSGAKSAALPKGRPQTTLSREGKVSISSRPAQGRKAGKTLGAGIDNLAGPSSSEMFMLRRRIPRQDVQVKSEGHDVATVNPMSRRTWCIGHNDSLGSLSSSGANGGAYPRLETNSPRNAFGKKASEIERAQGPAAYPANRNEHPDRHRLAEAAQSAITSSSRGTIIQSDSKTIDRNLAATGNFTYAVSVDKKRDTHREKDHFGRSDVKDYFGRMAIQAGLGFALLAVLANYVNASALLLAFIIPTCVGYGHAFGIVQCSEINSAWLSNWHALAGDALKYGKGKGGEKWMKGLMYPFTSSLASRSIVC</sequence>
<feature type="compositionally biased region" description="Polar residues" evidence="2">
    <location>
        <begin position="626"/>
        <end position="636"/>
    </location>
</feature>
<keyword evidence="1" id="KW-0539">Nucleus</keyword>
<feature type="compositionally biased region" description="Polar residues" evidence="2">
    <location>
        <begin position="195"/>
        <end position="205"/>
    </location>
</feature>